<sequence length="261" mass="26552">MSTAALLILSLVAGVVVAVVTAPVGVSGAVFLLPIQLSVLHFPNPTVTPTNLLFNVVAIPGALARYRRRSPLRNPLTTTLLLGTVPGVILGAVVRVTLIPGPTIFRLLVAAFLLPLGIWLLPTHPKTPSRRPPDPPPDFTITAAVVVGTLGGIYGIGGGSLLSPILIGRGMPMATVAPAALLTTFITSIAGAATYLLLAITTAGGNIAPYWTVGICAGTGGLIGAYLGALLQPHLPVRVLRITLGASAIATASLYLAQAGH</sequence>
<reference evidence="6 8" key="1">
    <citation type="journal article" date="2019" name="Emerg. Microbes Infect.">
        <title>Comprehensive subspecies identification of 175 nontuberculous mycobacteria species based on 7547 genomic profiles.</title>
        <authorList>
            <person name="Matsumoto Y."/>
            <person name="Kinjo T."/>
            <person name="Motooka D."/>
            <person name="Nabeya D."/>
            <person name="Jung N."/>
            <person name="Uechi K."/>
            <person name="Horii T."/>
            <person name="Iida T."/>
            <person name="Fujita J."/>
            <person name="Nakamura S."/>
        </authorList>
    </citation>
    <scope>NUCLEOTIDE SEQUENCE [LARGE SCALE GENOMIC DNA]</scope>
    <source>
        <strain evidence="6 8">JCM 18565</strain>
    </source>
</reference>
<name>A0AAJ1S8K2_9MYCO</name>
<evidence type="ECO:0000256" key="4">
    <source>
        <dbReference type="ARBA" id="ARBA00023136"/>
    </source>
</evidence>
<dbReference type="AlphaFoldDB" id="A0AAJ1S8K2"/>
<keyword evidence="2 5" id="KW-0812">Transmembrane</keyword>
<protein>
    <recommendedName>
        <fullName evidence="5">Probable membrane transporter protein</fullName>
    </recommendedName>
</protein>
<keyword evidence="4 5" id="KW-0472">Membrane</keyword>
<dbReference type="EMBL" id="JAUFSA010000005">
    <property type="protein sequence ID" value="MDP7739427.1"/>
    <property type="molecule type" value="Genomic_DNA"/>
</dbReference>
<proteinExistence type="inferred from homology"/>
<feature type="transmembrane region" description="Helical" evidence="5">
    <location>
        <begin position="239"/>
        <end position="257"/>
    </location>
</feature>
<keyword evidence="8" id="KW-1185">Reference proteome</keyword>
<evidence type="ECO:0000313" key="7">
    <source>
        <dbReference type="EMBL" id="MDP7739427.1"/>
    </source>
</evidence>
<feature type="transmembrane region" description="Helical" evidence="5">
    <location>
        <begin position="207"/>
        <end position="227"/>
    </location>
</feature>
<reference evidence="7" key="3">
    <citation type="submission" date="2023-06" db="EMBL/GenBank/DDBJ databases">
        <title>Identification of two novel mycobacterium reveal diversities and complexities of Mycobacterium gordonae clade.</title>
        <authorList>
            <person name="Matsumoto Y."/>
            <person name="Nakamura S."/>
            <person name="Motooka D."/>
            <person name="Fukushima K."/>
        </authorList>
    </citation>
    <scope>NUCLEOTIDE SEQUENCE</scope>
    <source>
        <strain evidence="7">TY812</strain>
    </source>
</reference>
<feature type="transmembrane region" description="Helical" evidence="5">
    <location>
        <begin position="179"/>
        <end position="200"/>
    </location>
</feature>
<evidence type="ECO:0000256" key="3">
    <source>
        <dbReference type="ARBA" id="ARBA00022989"/>
    </source>
</evidence>
<dbReference type="PANTHER" id="PTHR43483">
    <property type="entry name" value="MEMBRANE TRANSPORTER PROTEIN HI_0806-RELATED"/>
    <property type="match status" value="1"/>
</dbReference>
<dbReference type="Proteomes" id="UP000465240">
    <property type="component" value="Unassembled WGS sequence"/>
</dbReference>
<feature type="transmembrane region" description="Helical" evidence="5">
    <location>
        <begin position="76"/>
        <end position="98"/>
    </location>
</feature>
<keyword evidence="3 5" id="KW-1133">Transmembrane helix</keyword>
<dbReference type="Proteomes" id="UP001229081">
    <property type="component" value="Unassembled WGS sequence"/>
</dbReference>
<feature type="transmembrane region" description="Helical" evidence="5">
    <location>
        <begin position="104"/>
        <end position="121"/>
    </location>
</feature>
<comment type="caution">
    <text evidence="7">The sequence shown here is derived from an EMBL/GenBank/DDBJ whole genome shotgun (WGS) entry which is preliminary data.</text>
</comment>
<reference evidence="6" key="2">
    <citation type="submission" date="2020-02" db="EMBL/GenBank/DDBJ databases">
        <authorList>
            <person name="Matsumoto Y."/>
            <person name="Kinjo T."/>
            <person name="Motooka D."/>
            <person name="Nabeya D."/>
            <person name="Jung N."/>
            <person name="Uechi K."/>
            <person name="Horii T."/>
            <person name="Iida T."/>
            <person name="Fujita J."/>
            <person name="Nakamura S."/>
        </authorList>
    </citation>
    <scope>NUCLEOTIDE SEQUENCE</scope>
    <source>
        <strain evidence="6">JCM 18565</strain>
        <plasmid evidence="6">pJCM18565</plasmid>
    </source>
</reference>
<comment type="similarity">
    <text evidence="5">Belongs to the 4-toluene sulfonate uptake permease (TSUP) (TC 2.A.102) family.</text>
</comment>
<evidence type="ECO:0000256" key="5">
    <source>
        <dbReference type="RuleBase" id="RU363041"/>
    </source>
</evidence>
<feature type="transmembrane region" description="Helical" evidence="5">
    <location>
        <begin position="141"/>
        <end position="167"/>
    </location>
</feature>
<evidence type="ECO:0000313" key="9">
    <source>
        <dbReference type="Proteomes" id="UP001229081"/>
    </source>
</evidence>
<dbReference type="EMBL" id="BLKX01000002">
    <property type="protein sequence ID" value="GFG82996.1"/>
    <property type="molecule type" value="Genomic_DNA"/>
</dbReference>
<keyword evidence="6" id="KW-0614">Plasmid</keyword>
<evidence type="ECO:0000256" key="2">
    <source>
        <dbReference type="ARBA" id="ARBA00022692"/>
    </source>
</evidence>
<dbReference type="RefSeq" id="WP_084023268.1">
    <property type="nucleotide sequence ID" value="NZ_BLKX01000002.1"/>
</dbReference>
<accession>A0AAJ1S8K2</accession>
<evidence type="ECO:0000313" key="6">
    <source>
        <dbReference type="EMBL" id="GFG82996.1"/>
    </source>
</evidence>
<geneLocation type="plasmid" evidence="6">
    <name>pJCM18565</name>
</geneLocation>
<dbReference type="GO" id="GO:0005886">
    <property type="term" value="C:plasma membrane"/>
    <property type="evidence" value="ECO:0007669"/>
    <property type="project" value="UniProtKB-SubCell"/>
</dbReference>
<comment type="subcellular location">
    <subcellularLocation>
        <location evidence="5">Cell membrane</location>
        <topology evidence="5">Multi-pass membrane protein</topology>
    </subcellularLocation>
    <subcellularLocation>
        <location evidence="1">Membrane</location>
        <topology evidence="1">Multi-pass membrane protein</topology>
    </subcellularLocation>
</comment>
<dbReference type="InterPro" id="IPR002781">
    <property type="entry name" value="TM_pro_TauE-like"/>
</dbReference>
<keyword evidence="5" id="KW-1003">Cell membrane</keyword>
<dbReference type="PANTHER" id="PTHR43483:SF3">
    <property type="entry name" value="MEMBRANE TRANSPORTER PROTEIN HI_0806-RELATED"/>
    <property type="match status" value="1"/>
</dbReference>
<evidence type="ECO:0000256" key="1">
    <source>
        <dbReference type="ARBA" id="ARBA00004141"/>
    </source>
</evidence>
<gene>
    <name evidence="6" type="ORF">MPRG_62720</name>
    <name evidence="7" type="ORF">QXL92_32355</name>
</gene>
<organism evidence="7 9">
    <name type="scientific">Mycobacterium paragordonae</name>
    <dbReference type="NCBI Taxonomy" id="1389713"/>
    <lineage>
        <taxon>Bacteria</taxon>
        <taxon>Bacillati</taxon>
        <taxon>Actinomycetota</taxon>
        <taxon>Actinomycetes</taxon>
        <taxon>Mycobacteriales</taxon>
        <taxon>Mycobacteriaceae</taxon>
        <taxon>Mycobacterium</taxon>
    </lineage>
</organism>
<dbReference type="Pfam" id="PF01925">
    <property type="entry name" value="TauE"/>
    <property type="match status" value="1"/>
</dbReference>
<evidence type="ECO:0000313" key="8">
    <source>
        <dbReference type="Proteomes" id="UP000465240"/>
    </source>
</evidence>